<dbReference type="SUPFAM" id="SSF54534">
    <property type="entry name" value="FKBP-like"/>
    <property type="match status" value="2"/>
</dbReference>
<keyword evidence="4" id="KW-0574">Periplasm</keyword>
<evidence type="ECO:0000256" key="2">
    <source>
        <dbReference type="ARBA" id="ARBA00013194"/>
    </source>
</evidence>
<evidence type="ECO:0000256" key="3">
    <source>
        <dbReference type="ARBA" id="ARBA00022729"/>
    </source>
</evidence>
<evidence type="ECO:0000256" key="7">
    <source>
        <dbReference type="PROSITE-ProRule" id="PRU00278"/>
    </source>
</evidence>
<dbReference type="Proteomes" id="UP000886335">
    <property type="component" value="Unassembled WGS sequence"/>
</dbReference>
<dbReference type="InterPro" id="IPR015391">
    <property type="entry name" value="SurA_N"/>
</dbReference>
<feature type="signal peptide" evidence="8">
    <location>
        <begin position="1"/>
        <end position="25"/>
    </location>
</feature>
<accession>A0A831STL0</accession>
<evidence type="ECO:0000256" key="4">
    <source>
        <dbReference type="ARBA" id="ARBA00022764"/>
    </source>
</evidence>
<evidence type="ECO:0000256" key="6">
    <source>
        <dbReference type="ARBA" id="ARBA00023235"/>
    </source>
</evidence>
<name>A0A831STL0_PROAE</name>
<dbReference type="PANTHER" id="PTHR47245:SF1">
    <property type="entry name" value="FOLDASE PROTEIN PRSA"/>
    <property type="match status" value="1"/>
</dbReference>
<dbReference type="Pfam" id="PF00639">
    <property type="entry name" value="Rotamase"/>
    <property type="match status" value="2"/>
</dbReference>
<proteinExistence type="predicted"/>
<dbReference type="GO" id="GO:0003755">
    <property type="term" value="F:peptidyl-prolyl cis-trans isomerase activity"/>
    <property type="evidence" value="ECO:0007669"/>
    <property type="project" value="UniProtKB-KW"/>
</dbReference>
<protein>
    <recommendedName>
        <fullName evidence="2">peptidylprolyl isomerase</fullName>
        <ecNumber evidence="2">5.2.1.8</ecNumber>
    </recommendedName>
</protein>
<evidence type="ECO:0000256" key="1">
    <source>
        <dbReference type="ARBA" id="ARBA00000971"/>
    </source>
</evidence>
<dbReference type="Gene3D" id="1.10.4030.10">
    <property type="entry name" value="Porin chaperone SurA, peptide-binding domain"/>
    <property type="match status" value="1"/>
</dbReference>
<dbReference type="InterPro" id="IPR000297">
    <property type="entry name" value="PPIase_PpiC"/>
</dbReference>
<dbReference type="SUPFAM" id="SSF109998">
    <property type="entry name" value="Triger factor/SurA peptide-binding domain-like"/>
    <property type="match status" value="1"/>
</dbReference>
<evidence type="ECO:0000256" key="5">
    <source>
        <dbReference type="ARBA" id="ARBA00023110"/>
    </source>
</evidence>
<evidence type="ECO:0000256" key="8">
    <source>
        <dbReference type="SAM" id="SignalP"/>
    </source>
</evidence>
<dbReference type="InterPro" id="IPR046357">
    <property type="entry name" value="PPIase_dom_sf"/>
</dbReference>
<organism evidence="10">
    <name type="scientific">Prosthecochloris aestuarii</name>
    <dbReference type="NCBI Taxonomy" id="1102"/>
    <lineage>
        <taxon>Bacteria</taxon>
        <taxon>Pseudomonadati</taxon>
        <taxon>Chlorobiota</taxon>
        <taxon>Chlorobiia</taxon>
        <taxon>Chlorobiales</taxon>
        <taxon>Chlorobiaceae</taxon>
        <taxon>Prosthecochloris</taxon>
    </lineage>
</organism>
<reference evidence="10" key="1">
    <citation type="journal article" date="2020" name="mSystems">
        <title>Genome- and Community-Level Interaction Insights into Carbon Utilization and Element Cycling Functions of Hydrothermarchaeota in Hydrothermal Sediment.</title>
        <authorList>
            <person name="Zhou Z."/>
            <person name="Liu Y."/>
            <person name="Xu W."/>
            <person name="Pan J."/>
            <person name="Luo Z.H."/>
            <person name="Li M."/>
        </authorList>
    </citation>
    <scope>NUCLEOTIDE SEQUENCE [LARGE SCALE GENOMIC DNA]</scope>
    <source>
        <strain evidence="10">SpSt-1181</strain>
    </source>
</reference>
<evidence type="ECO:0000313" key="10">
    <source>
        <dbReference type="EMBL" id="HED31714.1"/>
    </source>
</evidence>
<dbReference type="EC" id="5.2.1.8" evidence="2"/>
<dbReference type="EMBL" id="DSBW01000185">
    <property type="protein sequence ID" value="HED31714.1"/>
    <property type="molecule type" value="Genomic_DNA"/>
</dbReference>
<dbReference type="AlphaFoldDB" id="A0A831STL0"/>
<dbReference type="Gene3D" id="3.10.50.40">
    <property type="match status" value="2"/>
</dbReference>
<dbReference type="InterPro" id="IPR027304">
    <property type="entry name" value="Trigger_fact/SurA_dom_sf"/>
</dbReference>
<gene>
    <name evidence="10" type="ORF">ENN50_08595</name>
</gene>
<comment type="catalytic activity">
    <reaction evidence="1">
        <text>[protein]-peptidylproline (omega=180) = [protein]-peptidylproline (omega=0)</text>
        <dbReference type="Rhea" id="RHEA:16237"/>
        <dbReference type="Rhea" id="RHEA-COMP:10747"/>
        <dbReference type="Rhea" id="RHEA-COMP:10748"/>
        <dbReference type="ChEBI" id="CHEBI:83833"/>
        <dbReference type="ChEBI" id="CHEBI:83834"/>
        <dbReference type="EC" id="5.2.1.8"/>
    </reaction>
</comment>
<feature type="domain" description="PpiC" evidence="9">
    <location>
        <begin position="175"/>
        <end position="275"/>
    </location>
</feature>
<feature type="domain" description="PpiC" evidence="9">
    <location>
        <begin position="278"/>
        <end position="350"/>
    </location>
</feature>
<keyword evidence="5 7" id="KW-0697">Rotamase</keyword>
<dbReference type="PROSITE" id="PS01096">
    <property type="entry name" value="PPIC_PPIASE_1"/>
    <property type="match status" value="1"/>
</dbReference>
<keyword evidence="3 8" id="KW-0732">Signal</keyword>
<evidence type="ECO:0000259" key="9">
    <source>
        <dbReference type="PROSITE" id="PS50198"/>
    </source>
</evidence>
<comment type="caution">
    <text evidence="10">The sequence shown here is derived from an EMBL/GenBank/DDBJ whole genome shotgun (WGS) entry which is preliminary data.</text>
</comment>
<dbReference type="InterPro" id="IPR023058">
    <property type="entry name" value="PPIase_PpiC_CS"/>
</dbReference>
<keyword evidence="6 7" id="KW-0413">Isomerase</keyword>
<dbReference type="Pfam" id="PF09312">
    <property type="entry name" value="SurA_N"/>
    <property type="match status" value="1"/>
</dbReference>
<dbReference type="PANTHER" id="PTHR47245">
    <property type="entry name" value="PEPTIDYLPROLYL ISOMERASE"/>
    <property type="match status" value="1"/>
</dbReference>
<feature type="chain" id="PRO_5032747331" description="peptidylprolyl isomerase" evidence="8">
    <location>
        <begin position="26"/>
        <end position="443"/>
    </location>
</feature>
<sequence length="443" mass="50667">MNKTVYRVFAALVFVCAVASSEVQASTVVDRIAAVVGDEIILQSEVEEQVVLTKMQVPETRDDSELRRRILDNLVMQKIVLTKARLDNVSVNEQEIDQETDERLMFLRGRFKSIDDMEQRFSKSYAVIEKEIREDIRNQQLVDNLRRQKMSGVTVRYDEVEDFYDRNRDDMPVIPESVQVSQIIMYPRVTAESRQEARKRIEDALFQLREGVDFATVAREYSQDPGSAAVGGDLGISRRGEFVKPFEDAAFSLKEGEISDIIETRYGYHILEVIERRNDTVHARHILAMFDRSNLDRQAAREKLEEIREDVLSGNATFAAMASRYSDDPLSSSSGGMIRQEGSGAVDALFPVESLKDPLKGIVARLDGEGDVSNPVLIEVESGEPFYAIFRIDRRIPRHKMSLSTDYARLEQLAVDEKQKKLFTEWIDRLKDEVYVRIYGSDI</sequence>
<dbReference type="InterPro" id="IPR050245">
    <property type="entry name" value="PrsA_foldase"/>
</dbReference>
<dbReference type="PROSITE" id="PS50198">
    <property type="entry name" value="PPIC_PPIASE_2"/>
    <property type="match status" value="2"/>
</dbReference>